<feature type="domain" description="PpiC" evidence="9">
    <location>
        <begin position="293"/>
        <end position="392"/>
    </location>
</feature>
<dbReference type="PROSITE" id="PS01096">
    <property type="entry name" value="PPIC_PPIASE_1"/>
    <property type="match status" value="1"/>
</dbReference>
<evidence type="ECO:0000256" key="8">
    <source>
        <dbReference type="SAM" id="MobiDB-lite"/>
    </source>
</evidence>
<keyword evidence="2 7" id="KW-0677">Repeat</keyword>
<dbReference type="HAMAP" id="MF_01183">
    <property type="entry name" value="Chaperone_SurA"/>
    <property type="match status" value="1"/>
</dbReference>
<evidence type="ECO:0000313" key="10">
    <source>
        <dbReference type="EMBL" id="MDI9238939.1"/>
    </source>
</evidence>
<dbReference type="Pfam" id="PF00639">
    <property type="entry name" value="Rotamase"/>
    <property type="match status" value="2"/>
</dbReference>
<evidence type="ECO:0000256" key="7">
    <source>
        <dbReference type="HAMAP-Rule" id="MF_01183"/>
    </source>
</evidence>
<dbReference type="GO" id="GO:0003755">
    <property type="term" value="F:peptidyl-prolyl cis-trans isomerase activity"/>
    <property type="evidence" value="ECO:0007669"/>
    <property type="project" value="UniProtKB-EC"/>
</dbReference>
<dbReference type="InterPro" id="IPR027304">
    <property type="entry name" value="Trigger_fact/SurA_dom_sf"/>
</dbReference>
<sequence length="472" mass="50592" precursor="true">MKKLLASALAVAVLSAAALPGATALAQQATSSVTPIDGIAAVVDEDVILKTELDRAVNNILAQYAGRENQLPPRDVLERQVLERLILVKLQVARAQGTGVRVTDQEVDQAIGGIAAQNRVTPEQLRQQLANEGTSYADFRTSIRDELLIQRLRQRFAQSRVSVSEAEVDAAMSAQANAGVQYHLAHILVALPEGATPEQIATAQRKIEGVKGLLDRGEMDFAAAAVRYSDSPNALEGGDLGWRSNDEIPTAFASMMRSMTPGQVTTPIRGPSGFQLVKLVETRDASQAAPTMVTEYQARHILIRVEDPAEDAKAKAKAETLQARLMGGADFATLAQENSQDQSSAAKGGELGWFTRDQFGPDFGSAVAGLQPGQVSAPVRTPAGYHLVKLEDTRQSDMGDKNRRAQVQETIGRRKMEDEWNRFLREMRGEAFVDVRVGKAAEAAPAPAATPDGPPAPPPGRPHGPPPNRQGG</sequence>
<evidence type="ECO:0000256" key="2">
    <source>
        <dbReference type="ARBA" id="ARBA00022737"/>
    </source>
</evidence>
<name>A0ABT6XFW0_9GAMM</name>
<feature type="domain" description="PpiC" evidence="9">
    <location>
        <begin position="179"/>
        <end position="281"/>
    </location>
</feature>
<dbReference type="PANTHER" id="PTHR47637:SF1">
    <property type="entry name" value="CHAPERONE SURA"/>
    <property type="match status" value="1"/>
</dbReference>
<feature type="chain" id="PRO_5044947041" description="Chaperone SurA" evidence="7">
    <location>
        <begin position="27"/>
        <end position="472"/>
    </location>
</feature>
<dbReference type="InterPro" id="IPR000297">
    <property type="entry name" value="PPIase_PpiC"/>
</dbReference>
<dbReference type="Gene3D" id="3.10.50.40">
    <property type="match status" value="2"/>
</dbReference>
<evidence type="ECO:0000256" key="6">
    <source>
        <dbReference type="ARBA" id="ARBA00023235"/>
    </source>
</evidence>
<keyword evidence="6 7" id="KW-0413">Isomerase</keyword>
<comment type="domain">
    <text evidence="7">The PPIase activity resides only in the second parvulin domain. The N-terminal region and the C-terminal tail are necessary and sufficient for the chaperone activity of SurA. The PPIase activity is dispensable for SurA to function as a chaperone. The N-terminal region and the C-terminal tail are also required for porin recognition.</text>
</comment>
<evidence type="ECO:0000256" key="5">
    <source>
        <dbReference type="ARBA" id="ARBA00023186"/>
    </source>
</evidence>
<dbReference type="RefSeq" id="WP_283212368.1">
    <property type="nucleotide sequence ID" value="NZ_JASGBI010000001.1"/>
</dbReference>
<feature type="signal peptide" evidence="7">
    <location>
        <begin position="1"/>
        <end position="26"/>
    </location>
</feature>
<dbReference type="EMBL" id="JASGBI010000001">
    <property type="protein sequence ID" value="MDI9238939.1"/>
    <property type="molecule type" value="Genomic_DNA"/>
</dbReference>
<dbReference type="Proteomes" id="UP001321580">
    <property type="component" value="Unassembled WGS sequence"/>
</dbReference>
<dbReference type="InterPro" id="IPR023058">
    <property type="entry name" value="PPIase_PpiC_CS"/>
</dbReference>
<evidence type="ECO:0000256" key="4">
    <source>
        <dbReference type="ARBA" id="ARBA00023110"/>
    </source>
</evidence>
<dbReference type="SUPFAM" id="SSF109998">
    <property type="entry name" value="Triger factor/SurA peptide-binding domain-like"/>
    <property type="match status" value="1"/>
</dbReference>
<organism evidence="10 11">
    <name type="scientific">Lysobacter stagni</name>
    <dbReference type="NCBI Taxonomy" id="3045172"/>
    <lineage>
        <taxon>Bacteria</taxon>
        <taxon>Pseudomonadati</taxon>
        <taxon>Pseudomonadota</taxon>
        <taxon>Gammaproteobacteria</taxon>
        <taxon>Lysobacterales</taxon>
        <taxon>Lysobacteraceae</taxon>
        <taxon>Lysobacter</taxon>
    </lineage>
</organism>
<keyword evidence="5 7" id="KW-0143">Chaperone</keyword>
<accession>A0ABT6XFW0</accession>
<feature type="compositionally biased region" description="Low complexity" evidence="8">
    <location>
        <begin position="442"/>
        <end position="451"/>
    </location>
</feature>
<comment type="subcellular location">
    <subcellularLocation>
        <location evidence="7">Periplasm</location>
    </subcellularLocation>
    <text evidence="7">Is capable of associating with the outer membrane.</text>
</comment>
<dbReference type="EC" id="5.2.1.8" evidence="7"/>
<dbReference type="Gene3D" id="1.10.4030.10">
    <property type="entry name" value="Porin chaperone SurA, peptide-binding domain"/>
    <property type="match status" value="1"/>
</dbReference>
<evidence type="ECO:0000256" key="1">
    <source>
        <dbReference type="ARBA" id="ARBA00022729"/>
    </source>
</evidence>
<dbReference type="SUPFAM" id="SSF54534">
    <property type="entry name" value="FKBP-like"/>
    <property type="match status" value="2"/>
</dbReference>
<dbReference type="InterPro" id="IPR023034">
    <property type="entry name" value="PPIase_SurA"/>
</dbReference>
<dbReference type="InterPro" id="IPR015391">
    <property type="entry name" value="SurA_N"/>
</dbReference>
<evidence type="ECO:0000259" key="9">
    <source>
        <dbReference type="PROSITE" id="PS50198"/>
    </source>
</evidence>
<comment type="caution">
    <text evidence="10">The sequence shown here is derived from an EMBL/GenBank/DDBJ whole genome shotgun (WGS) entry which is preliminary data.</text>
</comment>
<reference evidence="10 11" key="1">
    <citation type="submission" date="2023-05" db="EMBL/GenBank/DDBJ databases">
        <title>Lysobacter sp. strain LF1 Genome sequencing and assembly.</title>
        <authorList>
            <person name="Jung Y."/>
        </authorList>
    </citation>
    <scope>NUCLEOTIDE SEQUENCE [LARGE SCALE GENOMIC DNA]</scope>
    <source>
        <strain evidence="10 11">LF1</strain>
    </source>
</reference>
<gene>
    <name evidence="7" type="primary">surA</name>
    <name evidence="10" type="ORF">QLQ15_08425</name>
</gene>
<dbReference type="InterPro" id="IPR050280">
    <property type="entry name" value="OMP_Chaperone_SurA"/>
</dbReference>
<dbReference type="InterPro" id="IPR046357">
    <property type="entry name" value="PPIase_dom_sf"/>
</dbReference>
<keyword evidence="11" id="KW-1185">Reference proteome</keyword>
<comment type="function">
    <text evidence="7">Chaperone involved in the correct folding and assembly of outer membrane proteins. Recognizes specific patterns of aromatic residues and the orientation of their side chains, which are found more frequently in integral outer membrane proteins. May act in both early periplasmic and late outer membrane-associated steps of protein maturation.</text>
</comment>
<keyword evidence="1 7" id="KW-0732">Signal</keyword>
<keyword evidence="4 7" id="KW-0697">Rotamase</keyword>
<proteinExistence type="inferred from homology"/>
<protein>
    <recommendedName>
        <fullName evidence="7">Chaperone SurA</fullName>
    </recommendedName>
    <alternativeName>
        <fullName evidence="7">Peptidyl-prolyl cis-trans isomerase SurA</fullName>
        <shortName evidence="7">PPIase SurA</shortName>
        <ecNumber evidence="7">5.2.1.8</ecNumber>
    </alternativeName>
    <alternativeName>
        <fullName evidence="7">Rotamase SurA</fullName>
    </alternativeName>
</protein>
<dbReference type="Pfam" id="PF09312">
    <property type="entry name" value="SurA_N"/>
    <property type="match status" value="1"/>
</dbReference>
<feature type="region of interest" description="Disordered" evidence="8">
    <location>
        <begin position="442"/>
        <end position="472"/>
    </location>
</feature>
<evidence type="ECO:0000313" key="11">
    <source>
        <dbReference type="Proteomes" id="UP001321580"/>
    </source>
</evidence>
<keyword evidence="3 7" id="KW-0574">Periplasm</keyword>
<dbReference type="PANTHER" id="PTHR47637">
    <property type="entry name" value="CHAPERONE SURA"/>
    <property type="match status" value="1"/>
</dbReference>
<feature type="compositionally biased region" description="Pro residues" evidence="8">
    <location>
        <begin position="452"/>
        <end position="472"/>
    </location>
</feature>
<comment type="catalytic activity">
    <reaction evidence="7">
        <text>[protein]-peptidylproline (omega=180) = [protein]-peptidylproline (omega=0)</text>
        <dbReference type="Rhea" id="RHEA:16237"/>
        <dbReference type="Rhea" id="RHEA-COMP:10747"/>
        <dbReference type="Rhea" id="RHEA-COMP:10748"/>
        <dbReference type="ChEBI" id="CHEBI:83833"/>
        <dbReference type="ChEBI" id="CHEBI:83834"/>
        <dbReference type="EC" id="5.2.1.8"/>
    </reaction>
</comment>
<dbReference type="PROSITE" id="PS50198">
    <property type="entry name" value="PPIC_PPIASE_2"/>
    <property type="match status" value="2"/>
</dbReference>
<evidence type="ECO:0000256" key="3">
    <source>
        <dbReference type="ARBA" id="ARBA00022764"/>
    </source>
</evidence>